<dbReference type="InterPro" id="IPR016131">
    <property type="entry name" value="Haemerythrin_Fe_BS"/>
</dbReference>
<dbReference type="EMBL" id="DRYK01000025">
    <property type="protein sequence ID" value="HHP67428.1"/>
    <property type="molecule type" value="Genomic_DNA"/>
</dbReference>
<dbReference type="InterPro" id="IPR012827">
    <property type="entry name" value="Hemerythrin_metal-bd"/>
</dbReference>
<evidence type="ECO:0000256" key="2">
    <source>
        <dbReference type="ARBA" id="ARBA00022723"/>
    </source>
</evidence>
<evidence type="ECO:0000313" key="5">
    <source>
        <dbReference type="EMBL" id="HHP67428.1"/>
    </source>
</evidence>
<evidence type="ECO:0000259" key="4">
    <source>
        <dbReference type="Pfam" id="PF01814"/>
    </source>
</evidence>
<accession>A0A7J3XXH9</accession>
<dbReference type="Pfam" id="PF01814">
    <property type="entry name" value="Hemerythrin"/>
    <property type="match status" value="1"/>
</dbReference>
<dbReference type="InterPro" id="IPR035938">
    <property type="entry name" value="Hemerythrin-like_sf"/>
</dbReference>
<dbReference type="PROSITE" id="PS00550">
    <property type="entry name" value="HEMERYTHRINS"/>
    <property type="match status" value="1"/>
</dbReference>
<keyword evidence="3" id="KW-0408">Iron</keyword>
<dbReference type="CDD" id="cd12107">
    <property type="entry name" value="Hemerythrin"/>
    <property type="match status" value="1"/>
</dbReference>
<gene>
    <name evidence="5" type="ORF">ENM60_01325</name>
</gene>
<evidence type="ECO:0000256" key="1">
    <source>
        <dbReference type="ARBA" id="ARBA00010587"/>
    </source>
</evidence>
<dbReference type="SUPFAM" id="SSF47188">
    <property type="entry name" value="Hemerythrin-like"/>
    <property type="match status" value="1"/>
</dbReference>
<dbReference type="Gene3D" id="1.20.120.50">
    <property type="entry name" value="Hemerythrin-like"/>
    <property type="match status" value="1"/>
</dbReference>
<dbReference type="InterPro" id="IPR012312">
    <property type="entry name" value="Hemerythrin-like"/>
</dbReference>
<protein>
    <recommendedName>
        <fullName evidence="4">Hemerythrin-like domain-containing protein</fullName>
    </recommendedName>
</protein>
<sequence length="237" mass="27299">MGCLKLKKMVVKHVLKIDQLASFLEVRLKKALTNVNVELVEHILNEEGNVLLVVSHEAGSVMIIGLQEYIIAEEPIEELCKGGLRKVLIYDVKPPFTYERQNFLLGNRIMDPIHEEMFNLVTMIFTKIIEGDLSGVEQGVSRLIDHTKNKHFAVEERLMVKYGYDKYDKPGFDHHVRRHREFLEALNDIASELKARQLGDFILDFMSFIEDYLGYMALDDKKLALYLARVCGLNCNV</sequence>
<feature type="domain" description="Hemerythrin-like" evidence="4">
    <location>
        <begin position="107"/>
        <end position="222"/>
    </location>
</feature>
<evidence type="ECO:0000256" key="3">
    <source>
        <dbReference type="ARBA" id="ARBA00023004"/>
    </source>
</evidence>
<dbReference type="GO" id="GO:0046872">
    <property type="term" value="F:metal ion binding"/>
    <property type="evidence" value="ECO:0007669"/>
    <property type="project" value="UniProtKB-KW"/>
</dbReference>
<proteinExistence type="inferred from homology"/>
<comment type="caution">
    <text evidence="5">The sequence shown here is derived from an EMBL/GenBank/DDBJ whole genome shotgun (WGS) entry which is preliminary data.</text>
</comment>
<reference evidence="5" key="1">
    <citation type="journal article" date="2020" name="mSystems">
        <title>Genome- and Community-Level Interaction Insights into Carbon Utilization and Element Cycling Functions of Hydrothermarchaeota in Hydrothermal Sediment.</title>
        <authorList>
            <person name="Zhou Z."/>
            <person name="Liu Y."/>
            <person name="Xu W."/>
            <person name="Pan J."/>
            <person name="Luo Z.H."/>
            <person name="Li M."/>
        </authorList>
    </citation>
    <scope>NUCLEOTIDE SEQUENCE [LARGE SCALE GENOMIC DNA]</scope>
    <source>
        <strain evidence="5">SpSt-110</strain>
    </source>
</reference>
<name>A0A7J3XXH9_9CREN</name>
<dbReference type="AlphaFoldDB" id="A0A7J3XXH9"/>
<comment type="similarity">
    <text evidence="1">Belongs to the hemerythrin family.</text>
</comment>
<keyword evidence="2" id="KW-0479">Metal-binding</keyword>
<organism evidence="5">
    <name type="scientific">Thermogladius calderae</name>
    <dbReference type="NCBI Taxonomy" id="1200300"/>
    <lineage>
        <taxon>Archaea</taxon>
        <taxon>Thermoproteota</taxon>
        <taxon>Thermoprotei</taxon>
        <taxon>Desulfurococcales</taxon>
        <taxon>Desulfurococcaceae</taxon>
        <taxon>Thermogladius</taxon>
    </lineage>
</organism>